<dbReference type="AlphaFoldDB" id="A0A1X2I1A8"/>
<evidence type="ECO:0000313" key="1">
    <source>
        <dbReference type="EMBL" id="ORZ07323.1"/>
    </source>
</evidence>
<dbReference type="Proteomes" id="UP000193560">
    <property type="component" value="Unassembled WGS sequence"/>
</dbReference>
<proteinExistence type="predicted"/>
<reference evidence="1 2" key="1">
    <citation type="submission" date="2016-07" db="EMBL/GenBank/DDBJ databases">
        <title>Pervasive Adenine N6-methylation of Active Genes in Fungi.</title>
        <authorList>
            <consortium name="DOE Joint Genome Institute"/>
            <person name="Mondo S.J."/>
            <person name="Dannebaum R.O."/>
            <person name="Kuo R.C."/>
            <person name="Labutti K."/>
            <person name="Haridas S."/>
            <person name="Kuo A."/>
            <person name="Salamov A."/>
            <person name="Ahrendt S.R."/>
            <person name="Lipzen A."/>
            <person name="Sullivan W."/>
            <person name="Andreopoulos W.B."/>
            <person name="Clum A."/>
            <person name="Lindquist E."/>
            <person name="Daum C."/>
            <person name="Ramamoorthy G.K."/>
            <person name="Gryganskyi A."/>
            <person name="Culley D."/>
            <person name="Magnuson J.K."/>
            <person name="James T.Y."/>
            <person name="O'Malley M.A."/>
            <person name="Stajich J.E."/>
            <person name="Spatafora J.W."/>
            <person name="Visel A."/>
            <person name="Grigoriev I.V."/>
        </authorList>
    </citation>
    <scope>NUCLEOTIDE SEQUENCE [LARGE SCALE GENOMIC DNA]</scope>
    <source>
        <strain evidence="1 2">NRRL 1336</strain>
    </source>
</reference>
<name>A0A1X2I1A8_9FUNG</name>
<dbReference type="STRING" id="90262.A0A1X2I1A8"/>
<accession>A0A1X2I1A8</accession>
<dbReference type="Gene3D" id="3.80.10.10">
    <property type="entry name" value="Ribonuclease Inhibitor"/>
    <property type="match status" value="1"/>
</dbReference>
<gene>
    <name evidence="1" type="ORF">BCR42DRAFT_495914</name>
</gene>
<dbReference type="OrthoDB" id="10257471at2759"/>
<comment type="caution">
    <text evidence="1">The sequence shown here is derived from an EMBL/GenBank/DDBJ whole genome shotgun (WGS) entry which is preliminary data.</text>
</comment>
<protein>
    <submittedName>
        <fullName evidence="1">Uncharacterized protein</fullName>
    </submittedName>
</protein>
<dbReference type="InterPro" id="IPR032675">
    <property type="entry name" value="LRR_dom_sf"/>
</dbReference>
<dbReference type="SUPFAM" id="SSF52047">
    <property type="entry name" value="RNI-like"/>
    <property type="match status" value="1"/>
</dbReference>
<sequence length="429" mass="48503">MESSDVMGSMGVVTRAALIAWMTIRPNDDGGEDGDGVKVMCPPHRTGRTIGIQCVSDDNEYGDSHFTGGDTKKIRCYAEEIVHHERSTIQVKPDGTVSIIPHPRQLPNEILACIIDYVAEPAHPHGCKFNSRELAQQIDLYTCTLVNKQFNSVANRVLWQEPILDIGPVHMQQLLDCLAATEQPMGQYIRRLVLLDNTCDSSRLLRPVTHRSDLQGFFIGNEDFSNEVSPIASGSLEHLPRRCPRLFTPEPNYYQTLGDISCAIAHYCHHLTELYVACGYDIVTSANIFQRNIKKMDSTMVLWPHLKILRLSHAFDIDSTSFIYFIERHPHLELIYLVGAHLMDASLDAMTVFLPNLCKLFLDDASEISPGGMHRLIQHCQKLMLVEFGRCKFVASDHLEMHNDHWHRLILKENNITKIRDALGTGNVH</sequence>
<organism evidence="1 2">
    <name type="scientific">Absidia repens</name>
    <dbReference type="NCBI Taxonomy" id="90262"/>
    <lineage>
        <taxon>Eukaryota</taxon>
        <taxon>Fungi</taxon>
        <taxon>Fungi incertae sedis</taxon>
        <taxon>Mucoromycota</taxon>
        <taxon>Mucoromycotina</taxon>
        <taxon>Mucoromycetes</taxon>
        <taxon>Mucorales</taxon>
        <taxon>Cunninghamellaceae</taxon>
        <taxon>Absidia</taxon>
    </lineage>
</organism>
<evidence type="ECO:0000313" key="2">
    <source>
        <dbReference type="Proteomes" id="UP000193560"/>
    </source>
</evidence>
<dbReference type="EMBL" id="MCGE01000035">
    <property type="protein sequence ID" value="ORZ07323.1"/>
    <property type="molecule type" value="Genomic_DNA"/>
</dbReference>
<keyword evidence="2" id="KW-1185">Reference proteome</keyword>